<dbReference type="AlphaFoldDB" id="A0AAW1VDG7"/>
<proteinExistence type="predicted"/>
<dbReference type="EMBL" id="JARQZJ010000130">
    <property type="protein sequence ID" value="KAK9891780.1"/>
    <property type="molecule type" value="Genomic_DNA"/>
</dbReference>
<dbReference type="Proteomes" id="UP001431783">
    <property type="component" value="Unassembled WGS sequence"/>
</dbReference>
<name>A0AAW1VDG7_9CUCU</name>
<sequence>MQKEEEQGAVDSIENVCCICGLGENIIVPSTSTQVQKKLTEVNRRLPSLRTTAIHLKNNELLNFINSEKNIFIHSSCRKRFTERRSVSAEIRKRKLSEKESLRLGS</sequence>
<reference evidence="1 2" key="1">
    <citation type="submission" date="2023-03" db="EMBL/GenBank/DDBJ databases">
        <title>Genome insight into feeding habits of ladybird beetles.</title>
        <authorList>
            <person name="Li H.-S."/>
            <person name="Huang Y.-H."/>
            <person name="Pang H."/>
        </authorList>
    </citation>
    <scope>NUCLEOTIDE SEQUENCE [LARGE SCALE GENOMIC DNA]</scope>
    <source>
        <strain evidence="1">SYSU_2023b</strain>
        <tissue evidence="1">Whole body</tissue>
    </source>
</reference>
<comment type="caution">
    <text evidence="1">The sequence shown here is derived from an EMBL/GenBank/DDBJ whole genome shotgun (WGS) entry which is preliminary data.</text>
</comment>
<protein>
    <submittedName>
        <fullName evidence="1">Uncharacterized protein</fullName>
    </submittedName>
</protein>
<keyword evidence="2" id="KW-1185">Reference proteome</keyword>
<organism evidence="1 2">
    <name type="scientific">Henosepilachna vigintioctopunctata</name>
    <dbReference type="NCBI Taxonomy" id="420089"/>
    <lineage>
        <taxon>Eukaryota</taxon>
        <taxon>Metazoa</taxon>
        <taxon>Ecdysozoa</taxon>
        <taxon>Arthropoda</taxon>
        <taxon>Hexapoda</taxon>
        <taxon>Insecta</taxon>
        <taxon>Pterygota</taxon>
        <taxon>Neoptera</taxon>
        <taxon>Endopterygota</taxon>
        <taxon>Coleoptera</taxon>
        <taxon>Polyphaga</taxon>
        <taxon>Cucujiformia</taxon>
        <taxon>Coccinelloidea</taxon>
        <taxon>Coccinellidae</taxon>
        <taxon>Epilachninae</taxon>
        <taxon>Epilachnini</taxon>
        <taxon>Henosepilachna</taxon>
    </lineage>
</organism>
<gene>
    <name evidence="1" type="ORF">WA026_016577</name>
</gene>
<accession>A0AAW1VDG7</accession>
<evidence type="ECO:0000313" key="2">
    <source>
        <dbReference type="Proteomes" id="UP001431783"/>
    </source>
</evidence>
<evidence type="ECO:0000313" key="1">
    <source>
        <dbReference type="EMBL" id="KAK9891780.1"/>
    </source>
</evidence>